<keyword evidence="11" id="KW-0966">Cell projection</keyword>
<keyword evidence="7 10" id="KW-0472">Membrane</keyword>
<dbReference type="GO" id="GO:0009425">
    <property type="term" value="C:bacterial-type flagellum basal body"/>
    <property type="evidence" value="ECO:0007669"/>
    <property type="project" value="UniProtKB-SubCell"/>
</dbReference>
<feature type="transmembrane region" description="Helical" evidence="10">
    <location>
        <begin position="219"/>
        <end position="243"/>
    </location>
</feature>
<evidence type="ECO:0000256" key="7">
    <source>
        <dbReference type="ARBA" id="ARBA00023136"/>
    </source>
</evidence>
<evidence type="ECO:0000256" key="5">
    <source>
        <dbReference type="ARBA" id="ARBA00022692"/>
    </source>
</evidence>
<sequence>MLEDLLQAEVYDFFTLFVRIGAFFMLAPALGEQSFPRPARLAFALLVTGVMVGPLAPTLPPPPAGFAGLSWLVIRELIVGLTLALVGQILMGALHVTGTIQGFMNGLAVAEQFDPTQGTQAALTATFMRLIGVTLIFVTDLHHLMLEALYDSYTLLPPTRMMPVGDYLTMIVDQISHMFRLGLQLAAPFFVYALVFYTALGISARLLPQFQIFFLAMPINILLGFVVLAVVLPGVMMAFLAGYEDQFQRFVR</sequence>
<dbReference type="PRINTS" id="PR00953">
    <property type="entry name" value="TYPE3IMRPROT"/>
</dbReference>
<reference evidence="11 12" key="1">
    <citation type="submission" date="2019-03" db="EMBL/GenBank/DDBJ databases">
        <title>Genomic Encyclopedia of Type Strains, Phase IV (KMG-IV): sequencing the most valuable type-strain genomes for metagenomic binning, comparative biology and taxonomic classification.</title>
        <authorList>
            <person name="Goeker M."/>
        </authorList>
    </citation>
    <scope>NUCLEOTIDE SEQUENCE [LARGE SCALE GENOMIC DNA]</scope>
    <source>
        <strain evidence="11 12">DSM 2132</strain>
    </source>
</reference>
<feature type="transmembrane region" description="Helical" evidence="10">
    <location>
        <begin position="77"/>
        <end position="96"/>
    </location>
</feature>
<feature type="transmembrane region" description="Helical" evidence="10">
    <location>
        <begin position="38"/>
        <end position="57"/>
    </location>
</feature>
<evidence type="ECO:0000256" key="10">
    <source>
        <dbReference type="RuleBase" id="RU362071"/>
    </source>
</evidence>
<keyword evidence="11" id="KW-0969">Cilium</keyword>
<protein>
    <recommendedName>
        <fullName evidence="3 9">Flagellar biosynthetic protein FliR</fullName>
    </recommendedName>
</protein>
<dbReference type="RefSeq" id="WP_132709037.1">
    <property type="nucleotide sequence ID" value="NZ_JACIGF010000009.1"/>
</dbReference>
<evidence type="ECO:0000256" key="6">
    <source>
        <dbReference type="ARBA" id="ARBA00022989"/>
    </source>
</evidence>
<keyword evidence="4 10" id="KW-1003">Cell membrane</keyword>
<keyword evidence="6 10" id="KW-1133">Transmembrane helix</keyword>
<name>A0A4R2PBQ1_RHOSA</name>
<keyword evidence="5 10" id="KW-0812">Transmembrane</keyword>
<evidence type="ECO:0000256" key="3">
    <source>
        <dbReference type="ARBA" id="ARBA00021717"/>
    </source>
</evidence>
<dbReference type="GO" id="GO:0006605">
    <property type="term" value="P:protein targeting"/>
    <property type="evidence" value="ECO:0007669"/>
    <property type="project" value="UniProtKB-UniRule"/>
</dbReference>
<feature type="transmembrane region" description="Helical" evidence="10">
    <location>
        <begin position="13"/>
        <end position="31"/>
    </location>
</feature>
<dbReference type="OrthoDB" id="9779817at2"/>
<keyword evidence="8 10" id="KW-0975">Bacterial flagellum</keyword>
<dbReference type="GO" id="GO:0044780">
    <property type="term" value="P:bacterial-type flagellum assembly"/>
    <property type="evidence" value="ECO:0007669"/>
    <property type="project" value="UniProtKB-UniRule"/>
</dbReference>
<dbReference type="Proteomes" id="UP000295399">
    <property type="component" value="Unassembled WGS sequence"/>
</dbReference>
<dbReference type="PANTHER" id="PTHR30065">
    <property type="entry name" value="FLAGELLAR BIOSYNTHETIC PROTEIN FLIR"/>
    <property type="match status" value="1"/>
</dbReference>
<gene>
    <name evidence="11" type="ORF">EV659_10942</name>
</gene>
<organism evidence="11 12">
    <name type="scientific">Rhodothalassium salexigens DSM 2132</name>
    <dbReference type="NCBI Taxonomy" id="1188247"/>
    <lineage>
        <taxon>Bacteria</taxon>
        <taxon>Pseudomonadati</taxon>
        <taxon>Pseudomonadota</taxon>
        <taxon>Alphaproteobacteria</taxon>
        <taxon>Rhodothalassiales</taxon>
        <taxon>Rhodothalassiaceae</taxon>
        <taxon>Rhodothalassium</taxon>
    </lineage>
</organism>
<dbReference type="GO" id="GO:0005886">
    <property type="term" value="C:plasma membrane"/>
    <property type="evidence" value="ECO:0007669"/>
    <property type="project" value="UniProtKB-SubCell"/>
</dbReference>
<accession>A0A4R2PBQ1</accession>
<keyword evidence="12" id="KW-1185">Reference proteome</keyword>
<comment type="function">
    <text evidence="1 10">Role in flagellar biosynthesis.</text>
</comment>
<evidence type="ECO:0000256" key="1">
    <source>
        <dbReference type="ARBA" id="ARBA00002578"/>
    </source>
</evidence>
<evidence type="ECO:0000256" key="8">
    <source>
        <dbReference type="ARBA" id="ARBA00023143"/>
    </source>
</evidence>
<feature type="transmembrane region" description="Helical" evidence="10">
    <location>
        <begin position="185"/>
        <end position="207"/>
    </location>
</feature>
<comment type="similarity">
    <text evidence="2 10">Belongs to the FliR/MopE/SpaR family.</text>
</comment>
<dbReference type="InterPro" id="IPR002010">
    <property type="entry name" value="T3SS_IM_R"/>
</dbReference>
<dbReference type="InParanoid" id="A0A4R2PBQ1"/>
<evidence type="ECO:0000313" key="12">
    <source>
        <dbReference type="Proteomes" id="UP000295399"/>
    </source>
</evidence>
<dbReference type="PANTHER" id="PTHR30065:SF8">
    <property type="entry name" value="FLAGELLAR BIOSYNTHETIC PROTEIN FLIR"/>
    <property type="match status" value="1"/>
</dbReference>
<evidence type="ECO:0000313" key="11">
    <source>
        <dbReference type="EMBL" id="TCP32550.1"/>
    </source>
</evidence>
<evidence type="ECO:0000256" key="9">
    <source>
        <dbReference type="NCBIfam" id="TIGR01400"/>
    </source>
</evidence>
<comment type="caution">
    <text evidence="11">The sequence shown here is derived from an EMBL/GenBank/DDBJ whole genome shotgun (WGS) entry which is preliminary data.</text>
</comment>
<dbReference type="AlphaFoldDB" id="A0A4R2PBQ1"/>
<evidence type="ECO:0000256" key="2">
    <source>
        <dbReference type="ARBA" id="ARBA00009772"/>
    </source>
</evidence>
<proteinExistence type="inferred from homology"/>
<evidence type="ECO:0000256" key="4">
    <source>
        <dbReference type="ARBA" id="ARBA00022475"/>
    </source>
</evidence>
<dbReference type="Pfam" id="PF01311">
    <property type="entry name" value="Bac_export_1"/>
    <property type="match status" value="1"/>
</dbReference>
<dbReference type="FunCoup" id="A0A4R2PBQ1">
    <property type="interactions" value="57"/>
</dbReference>
<dbReference type="EMBL" id="SLXO01000009">
    <property type="protein sequence ID" value="TCP32550.1"/>
    <property type="molecule type" value="Genomic_DNA"/>
</dbReference>
<keyword evidence="11" id="KW-0282">Flagellum</keyword>
<comment type="subcellular location">
    <subcellularLocation>
        <location evidence="10">Cell membrane</location>
        <topology evidence="10">Multi-pass membrane protein</topology>
    </subcellularLocation>
    <subcellularLocation>
        <location evidence="10">Bacterial flagellum basal body</location>
    </subcellularLocation>
</comment>
<dbReference type="NCBIfam" id="TIGR01400">
    <property type="entry name" value="fliR"/>
    <property type="match status" value="1"/>
</dbReference>
<dbReference type="InterPro" id="IPR006303">
    <property type="entry name" value="FliR"/>
</dbReference>